<comment type="caution">
    <text evidence="3">The sequence shown here is derived from an EMBL/GenBank/DDBJ whole genome shotgun (WGS) entry which is preliminary data.</text>
</comment>
<dbReference type="STRING" id="82374.NZ47_03530"/>
<dbReference type="Gene3D" id="3.40.50.360">
    <property type="match status" value="1"/>
</dbReference>
<reference evidence="3 4" key="1">
    <citation type="journal article" date="2013" name="PLoS ONE">
        <title>Identification and characterization of three novel lipases belonging to families II and V from Anaerovibrio lipolyticus 5ST.</title>
        <authorList>
            <person name="Prive F."/>
            <person name="Kaderbhai N.N."/>
            <person name="Girdwood S."/>
            <person name="Worgan H.J."/>
            <person name="Pinloche E."/>
            <person name="Scollan N.D."/>
            <person name="Huws S.A."/>
            <person name="Newbold C.J."/>
        </authorList>
    </citation>
    <scope>NUCLEOTIDE SEQUENCE [LARGE SCALE GENOMIC DNA]</scope>
    <source>
        <strain evidence="3 4">5S</strain>
    </source>
</reference>
<dbReference type="AlphaFoldDB" id="A0A0B2K3D9"/>
<protein>
    <submittedName>
        <fullName evidence="3">Flavodoxin</fullName>
    </submittedName>
</protein>
<dbReference type="PANTHER" id="PTHR39201:SF1">
    <property type="entry name" value="FLAVODOXIN-LIKE DOMAIN-CONTAINING PROTEIN"/>
    <property type="match status" value="1"/>
</dbReference>
<dbReference type="GO" id="GO:0010181">
    <property type="term" value="F:FMN binding"/>
    <property type="evidence" value="ECO:0007669"/>
    <property type="project" value="InterPro"/>
</dbReference>
<dbReference type="PANTHER" id="PTHR39201">
    <property type="entry name" value="EXPORTED PROTEIN-RELATED"/>
    <property type="match status" value="1"/>
</dbReference>
<gene>
    <name evidence="3" type="ORF">NZ47_03530</name>
</gene>
<feature type="region of interest" description="Disordered" evidence="1">
    <location>
        <begin position="97"/>
        <end position="117"/>
    </location>
</feature>
<keyword evidence="4" id="KW-1185">Reference proteome</keyword>
<dbReference type="Pfam" id="PF12682">
    <property type="entry name" value="Flavodoxin_4"/>
    <property type="match status" value="1"/>
</dbReference>
<feature type="compositionally biased region" description="Basic and acidic residues" evidence="1">
    <location>
        <begin position="199"/>
        <end position="208"/>
    </location>
</feature>
<dbReference type="EMBL" id="JSCE01000071">
    <property type="protein sequence ID" value="KHM52647.1"/>
    <property type="molecule type" value="Genomic_DNA"/>
</dbReference>
<evidence type="ECO:0000259" key="2">
    <source>
        <dbReference type="Pfam" id="PF12682"/>
    </source>
</evidence>
<proteinExistence type="predicted"/>
<feature type="region of interest" description="Disordered" evidence="1">
    <location>
        <begin position="189"/>
        <end position="214"/>
    </location>
</feature>
<dbReference type="Proteomes" id="UP000030993">
    <property type="component" value="Unassembled WGS sequence"/>
</dbReference>
<name>A0A0B2K3D9_9FIRM</name>
<dbReference type="InterPro" id="IPR029039">
    <property type="entry name" value="Flavoprotein-like_sf"/>
</dbReference>
<dbReference type="InterPro" id="IPR008254">
    <property type="entry name" value="Flavodoxin/NO_synth"/>
</dbReference>
<dbReference type="GO" id="GO:0016651">
    <property type="term" value="F:oxidoreductase activity, acting on NAD(P)H"/>
    <property type="evidence" value="ECO:0007669"/>
    <property type="project" value="UniProtKB-ARBA"/>
</dbReference>
<sequence length="214" mass="23623">MCLALFAIMTAACGSAETPAKTEKTVSNNNSVSTQAPAAQGKRILVAYFSRADENTGGVGYIEKGNTRILAEMAADITKGDLFEIKTVKPYPKEYRPATEVAKQEKENNERPEINGPLPDMSQYDVIFLGYPIWWSDLPMGVYTFLEKENFAGKTIIPFCTHEGSGIGNTERFIAETTKAKVLPGLEMRGKKAQTQQAEARKDMEKWVNESLGN</sequence>
<evidence type="ECO:0000256" key="1">
    <source>
        <dbReference type="SAM" id="MobiDB-lite"/>
    </source>
</evidence>
<feature type="domain" description="Flavodoxin-like" evidence="2">
    <location>
        <begin position="64"/>
        <end position="210"/>
    </location>
</feature>
<dbReference type="SUPFAM" id="SSF52218">
    <property type="entry name" value="Flavoproteins"/>
    <property type="match status" value="1"/>
</dbReference>
<evidence type="ECO:0000313" key="4">
    <source>
        <dbReference type="Proteomes" id="UP000030993"/>
    </source>
</evidence>
<accession>A0A0B2K3D9</accession>
<organism evidence="3 4">
    <name type="scientific">Anaerovibrio lipolyticus</name>
    <dbReference type="NCBI Taxonomy" id="82374"/>
    <lineage>
        <taxon>Bacteria</taxon>
        <taxon>Bacillati</taxon>
        <taxon>Bacillota</taxon>
        <taxon>Negativicutes</taxon>
        <taxon>Selenomonadales</taxon>
        <taxon>Selenomonadaceae</taxon>
        <taxon>Anaerovibrio</taxon>
    </lineage>
</organism>
<feature type="compositionally biased region" description="Basic and acidic residues" evidence="1">
    <location>
        <begin position="97"/>
        <end position="113"/>
    </location>
</feature>
<evidence type="ECO:0000313" key="3">
    <source>
        <dbReference type="EMBL" id="KHM52647.1"/>
    </source>
</evidence>